<accession>X1G312</accession>
<reference evidence="1" key="1">
    <citation type="journal article" date="2014" name="Front. Microbiol.">
        <title>High frequency of phylogenetically diverse reductive dehalogenase-homologous genes in deep subseafloor sedimentary metagenomes.</title>
        <authorList>
            <person name="Kawai M."/>
            <person name="Futagami T."/>
            <person name="Toyoda A."/>
            <person name="Takaki Y."/>
            <person name="Nishi S."/>
            <person name="Hori S."/>
            <person name="Arai W."/>
            <person name="Tsubouchi T."/>
            <person name="Morono Y."/>
            <person name="Uchiyama I."/>
            <person name="Ito T."/>
            <person name="Fujiyama A."/>
            <person name="Inagaki F."/>
            <person name="Takami H."/>
        </authorList>
    </citation>
    <scope>NUCLEOTIDE SEQUENCE</scope>
    <source>
        <strain evidence="1">Expedition CK06-06</strain>
    </source>
</reference>
<proteinExistence type="predicted"/>
<protein>
    <submittedName>
        <fullName evidence="1">Uncharacterized protein</fullName>
    </submittedName>
</protein>
<evidence type="ECO:0000313" key="1">
    <source>
        <dbReference type="EMBL" id="GAH52301.1"/>
    </source>
</evidence>
<sequence length="188" mass="20809">NGFLIASAEGYADSKYLISTNEETSADILLDKLYEVEIGFIPAASGVVEKALVRFDGSKHSATALYPDLTTVKLIEDYYNVSVYVYKNSSLNFPGVTERKCVDVPKEGIGGFFGLEEERCFEVEIPEQEVAFAVVGGGRVAEYVTEDMLKKGKLSIKVPMYPTPGSLEEVQQNYIQIEDSSVYLEFVE</sequence>
<feature type="non-terminal residue" evidence="1">
    <location>
        <position position="1"/>
    </location>
</feature>
<dbReference type="AlphaFoldDB" id="X1G312"/>
<dbReference type="EMBL" id="BARU01018084">
    <property type="protein sequence ID" value="GAH52301.1"/>
    <property type="molecule type" value="Genomic_DNA"/>
</dbReference>
<gene>
    <name evidence="1" type="ORF">S03H2_29928</name>
</gene>
<name>X1G312_9ZZZZ</name>
<organism evidence="1">
    <name type="scientific">marine sediment metagenome</name>
    <dbReference type="NCBI Taxonomy" id="412755"/>
    <lineage>
        <taxon>unclassified sequences</taxon>
        <taxon>metagenomes</taxon>
        <taxon>ecological metagenomes</taxon>
    </lineage>
</organism>
<comment type="caution">
    <text evidence="1">The sequence shown here is derived from an EMBL/GenBank/DDBJ whole genome shotgun (WGS) entry which is preliminary data.</text>
</comment>